<proteinExistence type="predicted"/>
<gene>
    <name evidence="2" type="ORF">R3I93_002086</name>
</gene>
<keyword evidence="3" id="KW-1185">Reference proteome</keyword>
<reference evidence="2 3" key="1">
    <citation type="submission" date="2024-02" db="EMBL/GenBank/DDBJ databases">
        <title>Chromosome-level genome assembly of the Eurasian Minnow (Phoxinus phoxinus).</title>
        <authorList>
            <person name="Oriowo T.O."/>
            <person name="Martin S."/>
            <person name="Stange M."/>
            <person name="Chrysostomakis Y."/>
            <person name="Brown T."/>
            <person name="Winkler S."/>
            <person name="Kukowka S."/>
            <person name="Myers E.W."/>
            <person name="Bohne A."/>
        </authorList>
    </citation>
    <scope>NUCLEOTIDE SEQUENCE [LARGE SCALE GENOMIC DNA]</scope>
    <source>
        <strain evidence="2">ZFMK-TIS-60720</strain>
        <tissue evidence="2">Whole Organism</tissue>
    </source>
</reference>
<evidence type="ECO:0000313" key="2">
    <source>
        <dbReference type="EMBL" id="KAK7175080.1"/>
    </source>
</evidence>
<feature type="region of interest" description="Disordered" evidence="1">
    <location>
        <begin position="1"/>
        <end position="60"/>
    </location>
</feature>
<name>A0AAN9DPM5_9TELE</name>
<dbReference type="Proteomes" id="UP001364617">
    <property type="component" value="Unassembled WGS sequence"/>
</dbReference>
<accession>A0AAN9DPM5</accession>
<protein>
    <submittedName>
        <fullName evidence="2">Uncharacterized protein</fullName>
    </submittedName>
</protein>
<comment type="caution">
    <text evidence="2">The sequence shown here is derived from an EMBL/GenBank/DDBJ whole genome shotgun (WGS) entry which is preliminary data.</text>
</comment>
<dbReference type="EMBL" id="JAYKXH010000002">
    <property type="protein sequence ID" value="KAK7175080.1"/>
    <property type="molecule type" value="Genomic_DNA"/>
</dbReference>
<evidence type="ECO:0000256" key="1">
    <source>
        <dbReference type="SAM" id="MobiDB-lite"/>
    </source>
</evidence>
<evidence type="ECO:0000313" key="3">
    <source>
        <dbReference type="Proteomes" id="UP001364617"/>
    </source>
</evidence>
<dbReference type="AlphaFoldDB" id="A0AAN9DPM5"/>
<organism evidence="2 3">
    <name type="scientific">Phoxinus phoxinus</name>
    <name type="common">Eurasian minnow</name>
    <dbReference type="NCBI Taxonomy" id="58324"/>
    <lineage>
        <taxon>Eukaryota</taxon>
        <taxon>Metazoa</taxon>
        <taxon>Chordata</taxon>
        <taxon>Craniata</taxon>
        <taxon>Vertebrata</taxon>
        <taxon>Euteleostomi</taxon>
        <taxon>Actinopterygii</taxon>
        <taxon>Neopterygii</taxon>
        <taxon>Teleostei</taxon>
        <taxon>Ostariophysi</taxon>
        <taxon>Cypriniformes</taxon>
        <taxon>Leuciscidae</taxon>
        <taxon>Phoxininae</taxon>
        <taxon>Phoxinus</taxon>
    </lineage>
</organism>
<sequence length="129" mass="14010">MEAKPGRPIRDESGEQARGEIENVDVALEREMSGSRELRADWKESERDGGGGKSLSALRGLERPCPGPAAQCWLTVNPPLVPPPLPHTSSDSFEAFEEPAACHTAAHTVLPPRILRHSKVGVNNQISLR</sequence>
<feature type="compositionally biased region" description="Basic and acidic residues" evidence="1">
    <location>
        <begin position="1"/>
        <end position="50"/>
    </location>
</feature>